<protein>
    <submittedName>
        <fullName evidence="2">Uncharacterized protein</fullName>
    </submittedName>
</protein>
<sequence length="355" mass="39121">MLRQKRGLPLYQPAPQINFPAAYRRHGVSIGDVGNVTPEGMFDFFFNIFLPPEHPINGNRTPEGFSPMPLYDSVDVSDLYFDPGNHVSTSSIRRIDLDGPSDVFPGGAFVFHCGGPQGAILALPHGSHLRKLRNVNSMRTFATQHAASWYNYINGPRGRGLANGELYLVTGYEKASSWGMASYYATPEEFELAFKLTTRPDNNEYRWSGPPGQRNPSRKKAYNRPSVMDDPLNHTVFIHGLSISLGTDLWSRLVGTVPVETSSIVDFQSRLNAAGGSAVGSSYASLFSLTWLWGSGGNRGNRTTEQDGEVILSDVSPSARACNPAKLIHEYLLQKVPNATVVVTHDDDWCDILKE</sequence>
<keyword evidence="3" id="KW-1185">Reference proteome</keyword>
<dbReference type="AlphaFoldDB" id="A0AAD7MI86"/>
<evidence type="ECO:0000256" key="1">
    <source>
        <dbReference type="SAM" id="MobiDB-lite"/>
    </source>
</evidence>
<name>A0AAD7MI86_9AGAR</name>
<comment type="caution">
    <text evidence="2">The sequence shown here is derived from an EMBL/GenBank/DDBJ whole genome shotgun (WGS) entry which is preliminary data.</text>
</comment>
<feature type="region of interest" description="Disordered" evidence="1">
    <location>
        <begin position="204"/>
        <end position="225"/>
    </location>
</feature>
<dbReference type="EMBL" id="JARKIB010000269">
    <property type="protein sequence ID" value="KAJ7718080.1"/>
    <property type="molecule type" value="Genomic_DNA"/>
</dbReference>
<proteinExistence type="predicted"/>
<organism evidence="2 3">
    <name type="scientific">Mycena metata</name>
    <dbReference type="NCBI Taxonomy" id="1033252"/>
    <lineage>
        <taxon>Eukaryota</taxon>
        <taxon>Fungi</taxon>
        <taxon>Dikarya</taxon>
        <taxon>Basidiomycota</taxon>
        <taxon>Agaricomycotina</taxon>
        <taxon>Agaricomycetes</taxon>
        <taxon>Agaricomycetidae</taxon>
        <taxon>Agaricales</taxon>
        <taxon>Marasmiineae</taxon>
        <taxon>Mycenaceae</taxon>
        <taxon>Mycena</taxon>
    </lineage>
</organism>
<evidence type="ECO:0000313" key="2">
    <source>
        <dbReference type="EMBL" id="KAJ7718080.1"/>
    </source>
</evidence>
<reference evidence="2" key="1">
    <citation type="submission" date="2023-03" db="EMBL/GenBank/DDBJ databases">
        <title>Massive genome expansion in bonnet fungi (Mycena s.s.) driven by repeated elements and novel gene families across ecological guilds.</title>
        <authorList>
            <consortium name="Lawrence Berkeley National Laboratory"/>
            <person name="Harder C.B."/>
            <person name="Miyauchi S."/>
            <person name="Viragh M."/>
            <person name="Kuo A."/>
            <person name="Thoen E."/>
            <person name="Andreopoulos B."/>
            <person name="Lu D."/>
            <person name="Skrede I."/>
            <person name="Drula E."/>
            <person name="Henrissat B."/>
            <person name="Morin E."/>
            <person name="Kohler A."/>
            <person name="Barry K."/>
            <person name="LaButti K."/>
            <person name="Morin E."/>
            <person name="Salamov A."/>
            <person name="Lipzen A."/>
            <person name="Mereny Z."/>
            <person name="Hegedus B."/>
            <person name="Baldrian P."/>
            <person name="Stursova M."/>
            <person name="Weitz H."/>
            <person name="Taylor A."/>
            <person name="Grigoriev I.V."/>
            <person name="Nagy L.G."/>
            <person name="Martin F."/>
            <person name="Kauserud H."/>
        </authorList>
    </citation>
    <scope>NUCLEOTIDE SEQUENCE</scope>
    <source>
        <strain evidence="2">CBHHK182m</strain>
    </source>
</reference>
<accession>A0AAD7MI86</accession>
<dbReference type="Proteomes" id="UP001215598">
    <property type="component" value="Unassembled WGS sequence"/>
</dbReference>
<evidence type="ECO:0000313" key="3">
    <source>
        <dbReference type="Proteomes" id="UP001215598"/>
    </source>
</evidence>
<gene>
    <name evidence="2" type="ORF">B0H16DRAFT_1387906</name>
</gene>